<evidence type="ECO:0000256" key="1">
    <source>
        <dbReference type="SAM" id="MobiDB-lite"/>
    </source>
</evidence>
<dbReference type="InterPro" id="IPR022059">
    <property type="entry name" value="DUF3615"/>
</dbReference>
<feature type="domain" description="PIR2-like helical" evidence="3">
    <location>
        <begin position="123"/>
        <end position="236"/>
    </location>
</feature>
<dbReference type="AlphaFoldDB" id="I1HTU9"/>
<reference evidence="4" key="2">
    <citation type="submission" date="2017-06" db="EMBL/GenBank/DDBJ databases">
        <title>WGS assembly of Brachypodium distachyon.</title>
        <authorList>
            <consortium name="The International Brachypodium Initiative"/>
            <person name="Lucas S."/>
            <person name="Harmon-Smith M."/>
            <person name="Lail K."/>
            <person name="Tice H."/>
            <person name="Grimwood J."/>
            <person name="Bruce D."/>
            <person name="Barry K."/>
            <person name="Shu S."/>
            <person name="Lindquist E."/>
            <person name="Wang M."/>
            <person name="Pitluck S."/>
            <person name="Vogel J.P."/>
            <person name="Garvin D.F."/>
            <person name="Mockler T.C."/>
            <person name="Schmutz J."/>
            <person name="Rokhsar D."/>
            <person name="Bevan M.W."/>
        </authorList>
    </citation>
    <scope>NUCLEOTIDE SEQUENCE</scope>
    <source>
        <strain evidence="4">Bd21</strain>
    </source>
</reference>
<dbReference type="InterPro" id="IPR046527">
    <property type="entry name" value="PIR2-like_helical"/>
</dbReference>
<dbReference type="EnsemblPlants" id="KQK10824">
    <property type="protein sequence ID" value="KQK10824"/>
    <property type="gene ID" value="BRADI_2g56430v3"/>
</dbReference>
<feature type="compositionally biased region" description="Low complexity" evidence="1">
    <location>
        <begin position="36"/>
        <end position="46"/>
    </location>
</feature>
<protein>
    <submittedName>
        <fullName evidence="4 5">Uncharacterized protein</fullName>
    </submittedName>
</protein>
<dbReference type="Pfam" id="PF12274">
    <property type="entry name" value="DUF3615"/>
    <property type="match status" value="1"/>
</dbReference>
<dbReference type="Gramene" id="KQK10824">
    <property type="protein sequence ID" value="KQK10824"/>
    <property type="gene ID" value="BRADI_2g56430v3"/>
</dbReference>
<dbReference type="OrthoDB" id="686981at2759"/>
<dbReference type="eggNOG" id="ENOG502T9PH">
    <property type="taxonomic scope" value="Eukaryota"/>
</dbReference>
<evidence type="ECO:0000259" key="2">
    <source>
        <dbReference type="Pfam" id="PF12274"/>
    </source>
</evidence>
<proteinExistence type="predicted"/>
<feature type="compositionally biased region" description="Low complexity" evidence="1">
    <location>
        <begin position="76"/>
        <end position="87"/>
    </location>
</feature>
<dbReference type="EMBL" id="CM000881">
    <property type="protein sequence ID" value="KQK10824.1"/>
    <property type="molecule type" value="Genomic_DNA"/>
</dbReference>
<dbReference type="PANTHER" id="PTHR33120:SF39">
    <property type="entry name" value="OS01G0314000 PROTEIN"/>
    <property type="match status" value="1"/>
</dbReference>
<dbReference type="OMA" id="GYSMRFV"/>
<reference evidence="5" key="3">
    <citation type="submission" date="2018-08" db="UniProtKB">
        <authorList>
            <consortium name="EnsemblPlants"/>
        </authorList>
    </citation>
    <scope>IDENTIFICATION</scope>
    <source>
        <strain evidence="5">cv. Bd21</strain>
    </source>
</reference>
<dbReference type="GeneID" id="100844167"/>
<dbReference type="RefSeq" id="XP_010232625.1">
    <property type="nucleotide sequence ID" value="XM_010234323.3"/>
</dbReference>
<organism evidence="4">
    <name type="scientific">Brachypodium distachyon</name>
    <name type="common">Purple false brome</name>
    <name type="synonym">Trachynia distachya</name>
    <dbReference type="NCBI Taxonomy" id="15368"/>
    <lineage>
        <taxon>Eukaryota</taxon>
        <taxon>Viridiplantae</taxon>
        <taxon>Streptophyta</taxon>
        <taxon>Embryophyta</taxon>
        <taxon>Tracheophyta</taxon>
        <taxon>Spermatophyta</taxon>
        <taxon>Magnoliopsida</taxon>
        <taxon>Liliopsida</taxon>
        <taxon>Poales</taxon>
        <taxon>Poaceae</taxon>
        <taxon>BOP clade</taxon>
        <taxon>Pooideae</taxon>
        <taxon>Stipodae</taxon>
        <taxon>Brachypodieae</taxon>
        <taxon>Brachypodium</taxon>
    </lineage>
</organism>
<name>I1HTU9_BRADI</name>
<evidence type="ECO:0000259" key="3">
    <source>
        <dbReference type="Pfam" id="PF20235"/>
    </source>
</evidence>
<dbReference type="KEGG" id="bdi:100844167"/>
<feature type="domain" description="DUF3615" evidence="2">
    <location>
        <begin position="352"/>
        <end position="455"/>
    </location>
</feature>
<dbReference type="PANTHER" id="PTHR33120">
    <property type="entry name" value="EXPRESSED PROTEIN-RELATED"/>
    <property type="match status" value="1"/>
</dbReference>
<reference evidence="4 5" key="1">
    <citation type="journal article" date="2010" name="Nature">
        <title>Genome sequencing and analysis of the model grass Brachypodium distachyon.</title>
        <authorList>
            <consortium name="International Brachypodium Initiative"/>
        </authorList>
    </citation>
    <scope>NUCLEOTIDE SEQUENCE [LARGE SCALE GENOMIC DNA]</scope>
    <source>
        <strain evidence="4 5">Bd21</strain>
    </source>
</reference>
<feature type="compositionally biased region" description="Basic and acidic residues" evidence="1">
    <location>
        <begin position="58"/>
        <end position="68"/>
    </location>
</feature>
<feature type="compositionally biased region" description="Basic residues" evidence="1">
    <location>
        <begin position="1"/>
        <end position="15"/>
    </location>
</feature>
<accession>I1HTU9</accession>
<feature type="region of interest" description="Disordered" evidence="1">
    <location>
        <begin position="1"/>
        <end position="113"/>
    </location>
</feature>
<dbReference type="Proteomes" id="UP000008810">
    <property type="component" value="Chromosome 2"/>
</dbReference>
<evidence type="ECO:0000313" key="5">
    <source>
        <dbReference type="EnsemblPlants" id="KQK10824"/>
    </source>
</evidence>
<gene>
    <name evidence="5" type="primary">LOC100844167</name>
    <name evidence="4" type="ORF">BRADI_2g56430v3</name>
</gene>
<feature type="compositionally biased region" description="Basic and acidic residues" evidence="1">
    <location>
        <begin position="99"/>
        <end position="113"/>
    </location>
</feature>
<dbReference type="Pfam" id="PF20235">
    <property type="entry name" value="PIR2-like_helical"/>
    <property type="match status" value="1"/>
</dbReference>
<keyword evidence="6" id="KW-1185">Reference proteome</keyword>
<sequence>MAGRSNRRRRRRRRAKAEAEAEAEVLIAADSPCKASPSSGSSGTSSDHVVQRKIPLSKLKDSSPKVEAEVLIVANSPPSSGSSGTSSDRVVQRKIPLSKLRDSSPKEEEEDPRRILRRSLLGQIRGYYLDAISRLPTADLTTTLARGLLIAGHCYGPLHPVHNILLNAVWHSSAFPLRSGDRIDVPVICNRTITYLAQRSLDGLVASLRYHCAGLSHDDALWHLNLSRADLRAAVASARGAAPSLFRPAELDVKAAFQVAAKTARHPKPAAFALFASSVIPSVERDAVSLLNNKRRLSSADILCLSTMLLPSPLPDELPHPPLQDRCRKAFEIITRKRKLFIIWYERWVKIADAALRKYAQQTGSHYQLHIIYGTGTLKDEFNLDRSFHINFMAWPKDDPSSTREAPVFFFAEAVQGSDPDFREEDITLCCTVQPSPSEVDSCHSCLTKKFRIDHSDDSENFGGGQYYKMDGSGSDLDCPVILDVDYRCFDPERDIDIVEYLDQDFTRYISSSPCHRHQKNARDENILDYCSGIM</sequence>
<dbReference type="HOGENOM" id="CLU_029403_0_0_1"/>
<evidence type="ECO:0000313" key="6">
    <source>
        <dbReference type="Proteomes" id="UP000008810"/>
    </source>
</evidence>
<evidence type="ECO:0000313" key="4">
    <source>
        <dbReference type="EMBL" id="KQK10824.1"/>
    </source>
</evidence>